<keyword evidence="3" id="KW-0547">Nucleotide-binding</keyword>
<dbReference type="Gene3D" id="3.40.50.300">
    <property type="entry name" value="P-loop containing nucleotide triphosphate hydrolases"/>
    <property type="match status" value="1"/>
</dbReference>
<dbReference type="SUPFAM" id="SSF52540">
    <property type="entry name" value="P-loop containing nucleoside triphosphate hydrolases"/>
    <property type="match status" value="1"/>
</dbReference>
<dbReference type="STRING" id="1004.SAMN05661012_02731"/>
<evidence type="ECO:0000313" key="3">
    <source>
        <dbReference type="EMBL" id="WQG93036.1"/>
    </source>
</evidence>
<dbReference type="GO" id="GO:0016887">
    <property type="term" value="F:ATP hydrolysis activity"/>
    <property type="evidence" value="ECO:0007669"/>
    <property type="project" value="InterPro"/>
</dbReference>
<accession>A0A1K1QDF4</accession>
<dbReference type="PANTHER" id="PTHR23077">
    <property type="entry name" value="AAA-FAMILY ATPASE"/>
    <property type="match status" value="1"/>
</dbReference>
<sequence>MAAAQQIKSLINSFADGDDANFYSIAMQIAAAEARDGNKKLADELVKIIDKAKIKTSQSQGILKKMPMNVAQKELNDLFEFIKPHVSLAHMILTNEVKAGISRLIDEQQKEAILSKYNLLPRRKLLLVGPPGSGKTMAASVIAAELGLSVFVIRLDGLISRYMGESIAKLRLIFDAMKQFRAVYLFDEFDSIATSRTEANDVGEIKRILNSFLLEIEKDDSNSLIIAATNLPQALDTALLRRFDDIIKFSLPEGGNIVQAFQDGLRDVENFISFDLSSTVIELAQGLSYADIFHICAEVVKEQILYGQNQITKEHLARYIEKRKRPF</sequence>
<keyword evidence="3" id="KW-0067">ATP-binding</keyword>
<protein>
    <submittedName>
        <fullName evidence="3">ATP-binding protein</fullName>
    </submittedName>
    <submittedName>
        <fullName evidence="2">ATPase family associated with various cellular activities (AAA)</fullName>
    </submittedName>
</protein>
<evidence type="ECO:0000313" key="5">
    <source>
        <dbReference type="Proteomes" id="UP001326715"/>
    </source>
</evidence>
<dbReference type="Proteomes" id="UP001326715">
    <property type="component" value="Chromosome"/>
</dbReference>
<evidence type="ECO:0000313" key="2">
    <source>
        <dbReference type="EMBL" id="SFW57962.1"/>
    </source>
</evidence>
<dbReference type="InterPro" id="IPR003959">
    <property type="entry name" value="ATPase_AAA_core"/>
</dbReference>
<reference evidence="3 5" key="2">
    <citation type="submission" date="2023-11" db="EMBL/GenBank/DDBJ databases">
        <title>MicrobeMod: A computational toolkit for identifying prokaryotic methylation and restriction-modification with nanopore sequencing.</title>
        <authorList>
            <person name="Crits-Christoph A."/>
            <person name="Kang S.C."/>
            <person name="Lee H."/>
            <person name="Ostrov N."/>
        </authorList>
    </citation>
    <scope>NUCLEOTIDE SEQUENCE [LARGE SCALE GENOMIC DNA]</scope>
    <source>
        <strain evidence="3 5">ATCC 23090</strain>
    </source>
</reference>
<proteinExistence type="predicted"/>
<dbReference type="GO" id="GO:0005524">
    <property type="term" value="F:ATP binding"/>
    <property type="evidence" value="ECO:0007669"/>
    <property type="project" value="UniProtKB-KW"/>
</dbReference>
<dbReference type="OrthoDB" id="7438987at2"/>
<dbReference type="Pfam" id="PF00004">
    <property type="entry name" value="AAA"/>
    <property type="match status" value="1"/>
</dbReference>
<name>A0A1K1QDF4_9BACT</name>
<dbReference type="SMART" id="SM00382">
    <property type="entry name" value="AAA"/>
    <property type="match status" value="1"/>
</dbReference>
<dbReference type="CDD" id="cd19481">
    <property type="entry name" value="RecA-like_protease"/>
    <property type="match status" value="1"/>
</dbReference>
<dbReference type="Proteomes" id="UP000183788">
    <property type="component" value="Unassembled WGS sequence"/>
</dbReference>
<dbReference type="InterPro" id="IPR003593">
    <property type="entry name" value="AAA+_ATPase"/>
</dbReference>
<dbReference type="RefSeq" id="WP_072360852.1">
    <property type="nucleotide sequence ID" value="NZ_CBHWAX010000027.1"/>
</dbReference>
<dbReference type="InterPro" id="IPR050168">
    <property type="entry name" value="AAA_ATPase_domain"/>
</dbReference>
<dbReference type="InterPro" id="IPR027417">
    <property type="entry name" value="P-loop_NTPase"/>
</dbReference>
<evidence type="ECO:0000259" key="1">
    <source>
        <dbReference type="SMART" id="SM00382"/>
    </source>
</evidence>
<reference evidence="2 4" key="1">
    <citation type="submission" date="2016-11" db="EMBL/GenBank/DDBJ databases">
        <authorList>
            <person name="Jaros S."/>
            <person name="Januszkiewicz K."/>
            <person name="Wedrychowicz H."/>
        </authorList>
    </citation>
    <scope>NUCLEOTIDE SEQUENCE [LARGE SCALE GENOMIC DNA]</scope>
    <source>
        <strain evidence="2 4">DSM 784</strain>
    </source>
</reference>
<evidence type="ECO:0000313" key="4">
    <source>
        <dbReference type="Proteomes" id="UP000183788"/>
    </source>
</evidence>
<dbReference type="EMBL" id="FPIZ01000007">
    <property type="protein sequence ID" value="SFW57962.1"/>
    <property type="molecule type" value="Genomic_DNA"/>
</dbReference>
<organism evidence="2 4">
    <name type="scientific">Chitinophaga sancti</name>
    <dbReference type="NCBI Taxonomy" id="1004"/>
    <lineage>
        <taxon>Bacteria</taxon>
        <taxon>Pseudomonadati</taxon>
        <taxon>Bacteroidota</taxon>
        <taxon>Chitinophagia</taxon>
        <taxon>Chitinophagales</taxon>
        <taxon>Chitinophagaceae</taxon>
        <taxon>Chitinophaga</taxon>
    </lineage>
</organism>
<gene>
    <name evidence="2" type="ORF">SAMN05661012_02731</name>
    <name evidence="3" type="ORF">SR876_16060</name>
</gene>
<keyword evidence="5" id="KW-1185">Reference proteome</keyword>
<dbReference type="PANTHER" id="PTHR23077:SF198">
    <property type="entry name" value="ATP-DEPENDENT ZINC METALLOPROTEASE FTSH"/>
    <property type="match status" value="1"/>
</dbReference>
<feature type="domain" description="AAA+ ATPase" evidence="1">
    <location>
        <begin position="121"/>
        <end position="253"/>
    </location>
</feature>
<dbReference type="EMBL" id="CP140154">
    <property type="protein sequence ID" value="WQG93036.1"/>
    <property type="molecule type" value="Genomic_DNA"/>
</dbReference>
<dbReference type="AlphaFoldDB" id="A0A1K1QDF4"/>